<gene>
    <name evidence="2" type="ORF">B7P33_12930</name>
</gene>
<dbReference type="RefSeq" id="WP_097442908.1">
    <property type="nucleotide sequence ID" value="NZ_NBWU01000004.1"/>
</dbReference>
<comment type="caution">
    <text evidence="2">The sequence shown here is derived from an EMBL/GenBank/DDBJ whole genome shotgun (WGS) entry which is preliminary data.</text>
</comment>
<sequence length="281" mass="30848">MKKFLMACMAVLVAQFGFAQLIDAPQPSPAAKIEQKVGLTDVTVEYSRPSMKGRAIYGDLVPYGRRWRTGANKNTIVTFSDDVKVGGKDLKAGSYAIFTEPGEAVWKVYFYSDTNNWGTPRNWDPSKVGAIVNGKVETMPMDIETFTMTIDDLHNNGATLGILWEKTYVAIPFEVPTDAKTTKSIDAVMNGPSGGDYYSAASYYFESGKDLNKAKEWIAKAVEMNPDAFWVQRRQSLILAKMGDKKGAIEAAKGSLAKAKAAGNADYVKMNEDSIKEWGGM</sequence>
<keyword evidence="3" id="KW-1185">Reference proteome</keyword>
<organism evidence="2 3">
    <name type="scientific">Sediminicola luteus</name>
    <dbReference type="NCBI Taxonomy" id="319238"/>
    <lineage>
        <taxon>Bacteria</taxon>
        <taxon>Pseudomonadati</taxon>
        <taxon>Bacteroidota</taxon>
        <taxon>Flavobacteriia</taxon>
        <taxon>Flavobacteriales</taxon>
        <taxon>Flavobacteriaceae</taxon>
        <taxon>Sediminicola</taxon>
    </lineage>
</organism>
<protein>
    <submittedName>
        <fullName evidence="2">Dihydrolipoamide dehydrogenase</fullName>
    </submittedName>
</protein>
<dbReference type="OrthoDB" id="187854at2"/>
<dbReference type="Gene3D" id="1.25.40.10">
    <property type="entry name" value="Tetratricopeptide repeat domain"/>
    <property type="match status" value="1"/>
</dbReference>
<dbReference type="Proteomes" id="UP000219559">
    <property type="component" value="Unassembled WGS sequence"/>
</dbReference>
<proteinExistence type="predicted"/>
<keyword evidence="1" id="KW-0732">Signal</keyword>
<accession>A0A2A4G589</accession>
<name>A0A2A4G589_9FLAO</name>
<reference evidence="2 3" key="1">
    <citation type="submission" date="2017-04" db="EMBL/GenBank/DDBJ databases">
        <title>A new member of the family Flavobacteriaceae isolated from ascidians.</title>
        <authorList>
            <person name="Chen L."/>
        </authorList>
    </citation>
    <scope>NUCLEOTIDE SEQUENCE [LARGE SCALE GENOMIC DNA]</scope>
    <source>
        <strain evidence="2 3">HQA918</strain>
    </source>
</reference>
<dbReference type="Pfam" id="PF11138">
    <property type="entry name" value="DUF2911"/>
    <property type="match status" value="1"/>
</dbReference>
<evidence type="ECO:0000313" key="2">
    <source>
        <dbReference type="EMBL" id="PCE64129.1"/>
    </source>
</evidence>
<evidence type="ECO:0000256" key="1">
    <source>
        <dbReference type="SAM" id="SignalP"/>
    </source>
</evidence>
<dbReference type="EMBL" id="NBWU01000004">
    <property type="protein sequence ID" value="PCE64129.1"/>
    <property type="molecule type" value="Genomic_DNA"/>
</dbReference>
<dbReference type="SUPFAM" id="SSF48452">
    <property type="entry name" value="TPR-like"/>
    <property type="match status" value="1"/>
</dbReference>
<dbReference type="AlphaFoldDB" id="A0A2A4G589"/>
<feature type="signal peptide" evidence="1">
    <location>
        <begin position="1"/>
        <end position="19"/>
    </location>
</feature>
<dbReference type="InterPro" id="IPR021314">
    <property type="entry name" value="DUF2911"/>
</dbReference>
<feature type="chain" id="PRO_5012923871" evidence="1">
    <location>
        <begin position="20"/>
        <end position="281"/>
    </location>
</feature>
<dbReference type="InterPro" id="IPR011990">
    <property type="entry name" value="TPR-like_helical_dom_sf"/>
</dbReference>
<evidence type="ECO:0000313" key="3">
    <source>
        <dbReference type="Proteomes" id="UP000219559"/>
    </source>
</evidence>